<gene>
    <name evidence="1" type="ORF">BECKFW1821C_GA0114237_10798</name>
</gene>
<protein>
    <submittedName>
        <fullName evidence="1">Uncharacterized protein</fullName>
    </submittedName>
</protein>
<dbReference type="AlphaFoldDB" id="A0A450TZN9"/>
<proteinExistence type="predicted"/>
<accession>A0A450TZN9</accession>
<evidence type="ECO:0000313" key="1">
    <source>
        <dbReference type="EMBL" id="VFJ75524.1"/>
    </source>
</evidence>
<sequence>MVGSYLISRFQNDRGARFGFGDRVEDFRNEGQEIEDIVASCHNHDDGNIEFGQILLISEMAIRGDQNIEIGLGLAKQLSILETGSTRFPGSLNIVPDNVVSKFPGNTFIQQYITR</sequence>
<name>A0A450TZN9_9GAMM</name>
<reference evidence="1" key="1">
    <citation type="submission" date="2019-02" db="EMBL/GenBank/DDBJ databases">
        <authorList>
            <person name="Gruber-Vodicka R. H."/>
            <person name="Seah K. B. B."/>
        </authorList>
    </citation>
    <scope>NUCLEOTIDE SEQUENCE</scope>
    <source>
        <strain evidence="1">BECK_BZ131</strain>
    </source>
</reference>
<dbReference type="EMBL" id="CAADFE010000079">
    <property type="protein sequence ID" value="VFJ75524.1"/>
    <property type="molecule type" value="Genomic_DNA"/>
</dbReference>
<organism evidence="1">
    <name type="scientific">Candidatus Kentrum sp. FW</name>
    <dbReference type="NCBI Taxonomy" id="2126338"/>
    <lineage>
        <taxon>Bacteria</taxon>
        <taxon>Pseudomonadati</taxon>
        <taxon>Pseudomonadota</taxon>
        <taxon>Gammaproteobacteria</taxon>
        <taxon>Candidatus Kentrum</taxon>
    </lineage>
</organism>